<name>A0A7C6EC17_UNCW3</name>
<evidence type="ECO:0000313" key="1">
    <source>
        <dbReference type="EMBL" id="HHS51659.1"/>
    </source>
</evidence>
<reference evidence="1" key="1">
    <citation type="journal article" date="2020" name="mSystems">
        <title>Genome- and Community-Level Interaction Insights into Carbon Utilization and Element Cycling Functions of Hydrothermarchaeota in Hydrothermal Sediment.</title>
        <authorList>
            <person name="Zhou Z."/>
            <person name="Liu Y."/>
            <person name="Xu W."/>
            <person name="Pan J."/>
            <person name="Luo Z.H."/>
            <person name="Li M."/>
        </authorList>
    </citation>
    <scope>NUCLEOTIDE SEQUENCE [LARGE SCALE GENOMIC DNA]</scope>
    <source>
        <strain evidence="1">SpSt-876</strain>
    </source>
</reference>
<sequence length="72" mass="8171">MAAQFDALAQKDADDSAKIAYIGVIKSMNALKVIYEWNEDLRDTIITLLAEAEKLRKGIDQQFPDNLQTPRF</sequence>
<accession>A0A7C6EC17</accession>
<organism evidence="1">
    <name type="scientific">candidate division WOR-3 bacterium</name>
    <dbReference type="NCBI Taxonomy" id="2052148"/>
    <lineage>
        <taxon>Bacteria</taxon>
        <taxon>Bacteria division WOR-3</taxon>
    </lineage>
</organism>
<dbReference type="AlphaFoldDB" id="A0A7C6EC17"/>
<proteinExistence type="predicted"/>
<dbReference type="EMBL" id="DTLI01000052">
    <property type="protein sequence ID" value="HHS51659.1"/>
    <property type="molecule type" value="Genomic_DNA"/>
</dbReference>
<comment type="caution">
    <text evidence="1">The sequence shown here is derived from an EMBL/GenBank/DDBJ whole genome shotgun (WGS) entry which is preliminary data.</text>
</comment>
<protein>
    <submittedName>
        <fullName evidence="1">Uncharacterized protein</fullName>
    </submittedName>
</protein>
<gene>
    <name evidence="1" type="ORF">ENW73_02165</name>
</gene>